<dbReference type="InterPro" id="IPR023796">
    <property type="entry name" value="Serpin_dom"/>
</dbReference>
<dbReference type="InterPro" id="IPR023795">
    <property type="entry name" value="Serpin_CS"/>
</dbReference>
<dbReference type="Gene3D" id="3.30.497.10">
    <property type="entry name" value="Antithrombin, subunit I, domain 2"/>
    <property type="match status" value="1"/>
</dbReference>
<sequence>MSKCINFALDLMRYLYRETSNIVLSPISLEIAALSIIAGIKDVSFDEMRDAIFDNKISSRNINDLINSMGSLIHELKSQQDVEFKMHNFIYVSSKFKLIDQYLDNVIRNLDTRVKQVNFDDQSLELYNIIDAEVSDATMGRINKVIKNVPTVSNMLIINSTTLQMNENHHSTSFSSATSRQMRQLFKSSYEGKSNNTNTNTNNPTEYDSFMDITFSVHNGLFKYYHDNEQGYTCVELSYNVNKNLNLILLLPKEGTSPRDIMNQLSQNKLVSLSRSMMLKRLEIKIPVIKLKMNIDLAYIWQLIGIQKIFEPDDADFSALATNYKGLCLESIIFNSEFNLNGNFKEKSMSKGEERSKSSSNSNSKSGNNIRSSTINKKSSTLLPIVFNRPFIYFVTCNVKDQQRKVIIFAGVVNNLIDSN</sequence>
<dbReference type="Pfam" id="PF00079">
    <property type="entry name" value="Serpin"/>
    <property type="match status" value="1"/>
</dbReference>
<dbReference type="PANTHER" id="PTHR11461">
    <property type="entry name" value="SERINE PROTEASE INHIBITOR, SERPIN"/>
    <property type="match status" value="1"/>
</dbReference>
<dbReference type="InterPro" id="IPR042185">
    <property type="entry name" value="Serpin_sf_2"/>
</dbReference>
<dbReference type="PROSITE" id="PS00284">
    <property type="entry name" value="SERPIN"/>
    <property type="match status" value="1"/>
</dbReference>
<keyword evidence="7" id="KW-1133">Transmembrane helix</keyword>
<name>A0A922IEC1_DERFA</name>
<dbReference type="GO" id="GO:0005615">
    <property type="term" value="C:extracellular space"/>
    <property type="evidence" value="ECO:0007669"/>
    <property type="project" value="InterPro"/>
</dbReference>
<organism evidence="9 10">
    <name type="scientific">Dermatophagoides farinae</name>
    <name type="common">American house dust mite</name>
    <dbReference type="NCBI Taxonomy" id="6954"/>
    <lineage>
        <taxon>Eukaryota</taxon>
        <taxon>Metazoa</taxon>
        <taxon>Ecdysozoa</taxon>
        <taxon>Arthropoda</taxon>
        <taxon>Chelicerata</taxon>
        <taxon>Arachnida</taxon>
        <taxon>Acari</taxon>
        <taxon>Acariformes</taxon>
        <taxon>Sarcoptiformes</taxon>
        <taxon>Astigmata</taxon>
        <taxon>Psoroptidia</taxon>
        <taxon>Analgoidea</taxon>
        <taxon>Pyroglyphidae</taxon>
        <taxon>Dermatophagoidinae</taxon>
        <taxon>Dermatophagoides</taxon>
    </lineage>
</organism>
<feature type="domain" description="Serpin" evidence="8">
    <location>
        <begin position="9"/>
        <end position="416"/>
    </location>
</feature>
<evidence type="ECO:0000313" key="10">
    <source>
        <dbReference type="Proteomes" id="UP000790347"/>
    </source>
</evidence>
<evidence type="ECO:0000256" key="3">
    <source>
        <dbReference type="ARBA" id="ARBA00022900"/>
    </source>
</evidence>
<evidence type="ECO:0000259" key="8">
    <source>
        <dbReference type="SMART" id="SM00093"/>
    </source>
</evidence>
<reference evidence="9" key="2">
    <citation type="journal article" date="2022" name="Res Sq">
        <title>Comparative Genomics Reveals Insights into the Divergent Evolution of Astigmatic Mites and Household Pest Adaptations.</title>
        <authorList>
            <person name="Xiong Q."/>
            <person name="Wan A.T.-Y."/>
            <person name="Liu X.-Y."/>
            <person name="Fung C.S.-H."/>
            <person name="Xiao X."/>
            <person name="Malainual N."/>
            <person name="Hou J."/>
            <person name="Wang L."/>
            <person name="Wang M."/>
            <person name="Yang K."/>
            <person name="Cui Y."/>
            <person name="Leung E."/>
            <person name="Nong W."/>
            <person name="Shin S.-K."/>
            <person name="Au S."/>
            <person name="Jeong K.Y."/>
            <person name="Chew F.T."/>
            <person name="Hui J."/>
            <person name="Leung T.F."/>
            <person name="Tungtrongchitr A."/>
            <person name="Zhong N."/>
            <person name="Liu Z."/>
            <person name="Tsui S."/>
        </authorList>
    </citation>
    <scope>NUCLEOTIDE SEQUENCE</scope>
    <source>
        <strain evidence="9">Derf</strain>
        <tissue evidence="9">Whole organism</tissue>
    </source>
</reference>
<evidence type="ECO:0000313" key="9">
    <source>
        <dbReference type="EMBL" id="KAH9529894.1"/>
    </source>
</evidence>
<dbReference type="AlphaFoldDB" id="A0A922IEC1"/>
<dbReference type="PANTHER" id="PTHR11461:SF211">
    <property type="entry name" value="GH10112P-RELATED"/>
    <property type="match status" value="1"/>
</dbReference>
<keyword evidence="7" id="KW-0812">Transmembrane</keyword>
<proteinExistence type="inferred from homology"/>
<accession>A0A922IEC1</accession>
<evidence type="ECO:0000256" key="6">
    <source>
        <dbReference type="SAM" id="MobiDB-lite"/>
    </source>
</evidence>
<evidence type="ECO:0000256" key="5">
    <source>
        <dbReference type="RuleBase" id="RU000411"/>
    </source>
</evidence>
<evidence type="ECO:0000256" key="7">
    <source>
        <dbReference type="SAM" id="Phobius"/>
    </source>
</evidence>
<reference evidence="9" key="1">
    <citation type="submission" date="2013-05" db="EMBL/GenBank/DDBJ databases">
        <authorList>
            <person name="Yim A.K.Y."/>
            <person name="Chan T.F."/>
            <person name="Ji K.M."/>
            <person name="Liu X.Y."/>
            <person name="Zhou J.W."/>
            <person name="Li R.Q."/>
            <person name="Yang K.Y."/>
            <person name="Li J."/>
            <person name="Li M."/>
            <person name="Law P.T.W."/>
            <person name="Wu Y.L."/>
            <person name="Cai Z.L."/>
            <person name="Qin H."/>
            <person name="Bao Y."/>
            <person name="Leung R.K.K."/>
            <person name="Ng P.K.S."/>
            <person name="Zou J."/>
            <person name="Zhong X.J."/>
            <person name="Ran P.X."/>
            <person name="Zhong N.S."/>
            <person name="Liu Z.G."/>
            <person name="Tsui S.K.W."/>
        </authorList>
    </citation>
    <scope>NUCLEOTIDE SEQUENCE</scope>
    <source>
        <strain evidence="9">Derf</strain>
        <tissue evidence="9">Whole organism</tissue>
    </source>
</reference>
<dbReference type="EMBL" id="ASGP02000001">
    <property type="protein sequence ID" value="KAH9529894.1"/>
    <property type="molecule type" value="Genomic_DNA"/>
</dbReference>
<dbReference type="GO" id="GO:0004867">
    <property type="term" value="F:serine-type endopeptidase inhibitor activity"/>
    <property type="evidence" value="ECO:0007669"/>
    <property type="project" value="UniProtKB-KW"/>
</dbReference>
<dbReference type="InterPro" id="IPR036186">
    <property type="entry name" value="Serpin_sf"/>
</dbReference>
<keyword evidence="2" id="KW-0646">Protease inhibitor</keyword>
<feature type="compositionally biased region" description="Low complexity" evidence="6">
    <location>
        <begin position="358"/>
        <end position="373"/>
    </location>
</feature>
<dbReference type="SUPFAM" id="SSF56574">
    <property type="entry name" value="Serpins"/>
    <property type="match status" value="1"/>
</dbReference>
<evidence type="ECO:0000256" key="1">
    <source>
        <dbReference type="ARBA" id="ARBA00009500"/>
    </source>
</evidence>
<comment type="similarity">
    <text evidence="1 5">Belongs to the serpin family.</text>
</comment>
<feature type="transmembrane region" description="Helical" evidence="7">
    <location>
        <begin position="21"/>
        <end position="40"/>
    </location>
</feature>
<keyword evidence="7" id="KW-0472">Membrane</keyword>
<dbReference type="InterPro" id="IPR000215">
    <property type="entry name" value="Serpin_fam"/>
</dbReference>
<evidence type="ECO:0000256" key="4">
    <source>
        <dbReference type="ARBA" id="ARBA00023180"/>
    </source>
</evidence>
<keyword evidence="3" id="KW-0722">Serine protease inhibitor</keyword>
<comment type="caution">
    <text evidence="9">The sequence shown here is derived from an EMBL/GenBank/DDBJ whole genome shotgun (WGS) entry which is preliminary data.</text>
</comment>
<evidence type="ECO:0000256" key="2">
    <source>
        <dbReference type="ARBA" id="ARBA00022690"/>
    </source>
</evidence>
<gene>
    <name evidence="9" type="primary">SRPN6</name>
    <name evidence="9" type="ORF">DERF_003751</name>
</gene>
<dbReference type="Gene3D" id="2.30.39.10">
    <property type="entry name" value="Alpha-1-antitrypsin, domain 1"/>
    <property type="match status" value="1"/>
</dbReference>
<keyword evidence="4" id="KW-0325">Glycoprotein</keyword>
<dbReference type="InterPro" id="IPR042178">
    <property type="entry name" value="Serpin_sf_1"/>
</dbReference>
<dbReference type="Proteomes" id="UP000790347">
    <property type="component" value="Unassembled WGS sequence"/>
</dbReference>
<feature type="region of interest" description="Disordered" evidence="6">
    <location>
        <begin position="349"/>
        <end position="373"/>
    </location>
</feature>
<keyword evidence="10" id="KW-1185">Reference proteome</keyword>
<dbReference type="SMART" id="SM00093">
    <property type="entry name" value="SERPIN"/>
    <property type="match status" value="1"/>
</dbReference>
<protein>
    <submittedName>
        <fullName evidence="9">SERine Proteinase INhibitor</fullName>
    </submittedName>
</protein>